<dbReference type="HAMAP" id="MF_01866">
    <property type="entry name" value="UPF0745"/>
    <property type="match status" value="1"/>
</dbReference>
<dbReference type="AlphaFoldDB" id="A0A420EFU3"/>
<sequence length="98" mass="11287">MICAVYKSMKKQETYLYICNKDDFSSVPQDLIELMGQMQLVTLLNLKNKSKLARINIDTLRDALRSPGYFLQLPPPPVDYLKQHKAAQEQLKGLNDED</sequence>
<dbReference type="EMBL" id="RAQO01000004">
    <property type="protein sequence ID" value="RKF19581.1"/>
    <property type="molecule type" value="Genomic_DNA"/>
</dbReference>
<dbReference type="Proteomes" id="UP000286482">
    <property type="component" value="Unassembled WGS sequence"/>
</dbReference>
<dbReference type="PROSITE" id="PS51648">
    <property type="entry name" value="YCGL"/>
    <property type="match status" value="1"/>
</dbReference>
<dbReference type="SUPFAM" id="SSF160191">
    <property type="entry name" value="YcgL-like"/>
    <property type="match status" value="1"/>
</dbReference>
<feature type="domain" description="YcgL" evidence="2">
    <location>
        <begin position="1"/>
        <end position="85"/>
    </location>
</feature>
<evidence type="ECO:0000313" key="4">
    <source>
        <dbReference type="Proteomes" id="UP000286482"/>
    </source>
</evidence>
<dbReference type="InterPro" id="IPR027354">
    <property type="entry name" value="YcgL_dom"/>
</dbReference>
<dbReference type="Pfam" id="PF05166">
    <property type="entry name" value="YcgL"/>
    <property type="match status" value="1"/>
</dbReference>
<evidence type="ECO:0000313" key="3">
    <source>
        <dbReference type="EMBL" id="RKF19581.1"/>
    </source>
</evidence>
<reference evidence="3 4" key="1">
    <citation type="submission" date="2018-09" db="EMBL/GenBank/DDBJ databases">
        <authorList>
            <person name="Wang Z."/>
        </authorList>
    </citation>
    <scope>NUCLEOTIDE SEQUENCE [LARGE SCALE GENOMIC DNA]</scope>
    <source>
        <strain evidence="3 4">ALS 81</strain>
    </source>
</reference>
<evidence type="ECO:0000259" key="2">
    <source>
        <dbReference type="PROSITE" id="PS51648"/>
    </source>
</evidence>
<name>A0A420EFU3_9ALTE</name>
<gene>
    <name evidence="3" type="ORF">DBZ36_03705</name>
</gene>
<comment type="caution">
    <text evidence="3">The sequence shown here is derived from an EMBL/GenBank/DDBJ whole genome shotgun (WGS) entry which is preliminary data.</text>
</comment>
<proteinExistence type="inferred from homology"/>
<organism evidence="3 4">
    <name type="scientific">Alginatibacterium sediminis</name>
    <dbReference type="NCBI Taxonomy" id="2164068"/>
    <lineage>
        <taxon>Bacteria</taxon>
        <taxon>Pseudomonadati</taxon>
        <taxon>Pseudomonadota</taxon>
        <taxon>Gammaproteobacteria</taxon>
        <taxon>Alteromonadales</taxon>
        <taxon>Alteromonadaceae</taxon>
        <taxon>Alginatibacterium</taxon>
    </lineage>
</organism>
<protein>
    <recommendedName>
        <fullName evidence="1">YcgL domain-containing protein DBZ36_03705</fullName>
    </recommendedName>
</protein>
<dbReference type="InterPro" id="IPR038068">
    <property type="entry name" value="YcgL-like_sf"/>
</dbReference>
<dbReference type="Gene3D" id="3.10.510.20">
    <property type="entry name" value="YcgL domain"/>
    <property type="match status" value="1"/>
</dbReference>
<keyword evidence="4" id="KW-1185">Reference proteome</keyword>
<dbReference type="PANTHER" id="PTHR38109">
    <property type="entry name" value="PROTEIN YCGL"/>
    <property type="match status" value="1"/>
</dbReference>
<dbReference type="OrthoDB" id="7062382at2"/>
<accession>A0A420EFU3</accession>
<evidence type="ECO:0000256" key="1">
    <source>
        <dbReference type="HAMAP-Rule" id="MF_01866"/>
    </source>
</evidence>
<dbReference type="PANTHER" id="PTHR38109:SF1">
    <property type="entry name" value="PROTEIN YCGL"/>
    <property type="match status" value="1"/>
</dbReference>